<proteinExistence type="predicted"/>
<dbReference type="EnsemblMetazoa" id="ACUA027014-RA">
    <property type="protein sequence ID" value="ACUA027014-PA"/>
    <property type="gene ID" value="ACUA027014"/>
</dbReference>
<evidence type="ECO:0000313" key="2">
    <source>
        <dbReference type="Proteomes" id="UP000075883"/>
    </source>
</evidence>
<dbReference type="Proteomes" id="UP000075883">
    <property type="component" value="Unassembled WGS sequence"/>
</dbReference>
<reference evidence="1" key="2">
    <citation type="submission" date="2020-05" db="UniProtKB">
        <authorList>
            <consortium name="EnsemblMetazoa"/>
        </authorList>
    </citation>
    <scope>IDENTIFICATION</scope>
    <source>
        <strain evidence="1">A-37</strain>
    </source>
</reference>
<protein>
    <submittedName>
        <fullName evidence="1">Uncharacterized protein</fullName>
    </submittedName>
</protein>
<name>A0A182MV68_9DIPT</name>
<reference evidence="2" key="1">
    <citation type="submission" date="2013-09" db="EMBL/GenBank/DDBJ databases">
        <title>The Genome Sequence of Anopheles culicifacies species A.</title>
        <authorList>
            <consortium name="The Broad Institute Genomics Platform"/>
            <person name="Neafsey D.E."/>
            <person name="Besansky N."/>
            <person name="Howell P."/>
            <person name="Walton C."/>
            <person name="Young S.K."/>
            <person name="Zeng Q."/>
            <person name="Gargeya S."/>
            <person name="Fitzgerald M."/>
            <person name="Haas B."/>
            <person name="Abouelleil A."/>
            <person name="Allen A.W."/>
            <person name="Alvarado L."/>
            <person name="Arachchi H.M."/>
            <person name="Berlin A.M."/>
            <person name="Chapman S.B."/>
            <person name="Gainer-Dewar J."/>
            <person name="Goldberg J."/>
            <person name="Griggs A."/>
            <person name="Gujja S."/>
            <person name="Hansen M."/>
            <person name="Howarth C."/>
            <person name="Imamovic A."/>
            <person name="Ireland A."/>
            <person name="Larimer J."/>
            <person name="McCowan C."/>
            <person name="Murphy C."/>
            <person name="Pearson M."/>
            <person name="Poon T.W."/>
            <person name="Priest M."/>
            <person name="Roberts A."/>
            <person name="Saif S."/>
            <person name="Shea T."/>
            <person name="Sisk P."/>
            <person name="Sykes S."/>
            <person name="Wortman J."/>
            <person name="Nusbaum C."/>
            <person name="Birren B."/>
        </authorList>
    </citation>
    <scope>NUCLEOTIDE SEQUENCE [LARGE SCALE GENOMIC DNA]</scope>
    <source>
        <strain evidence="2">A-37</strain>
    </source>
</reference>
<dbReference type="VEuPathDB" id="VectorBase:ACUA027014"/>
<evidence type="ECO:0000313" key="1">
    <source>
        <dbReference type="EnsemblMetazoa" id="ACUA027014-PA"/>
    </source>
</evidence>
<sequence>MANGHTDTVLCVHIGTTFDEMAYQREVAPVHCQMEWCNACVRYAQINVSAGIEQCIYQLETIATDGQVEKCFTVYGHVDQFGATVNAEHDWFRLVELSNRMQPQDISVNDEGRRTERLQPV</sequence>
<dbReference type="EMBL" id="AXCM01004500">
    <property type="status" value="NOT_ANNOTATED_CDS"/>
    <property type="molecule type" value="Genomic_DNA"/>
</dbReference>
<organism evidence="1 2">
    <name type="scientific">Anopheles culicifacies</name>
    <dbReference type="NCBI Taxonomy" id="139723"/>
    <lineage>
        <taxon>Eukaryota</taxon>
        <taxon>Metazoa</taxon>
        <taxon>Ecdysozoa</taxon>
        <taxon>Arthropoda</taxon>
        <taxon>Hexapoda</taxon>
        <taxon>Insecta</taxon>
        <taxon>Pterygota</taxon>
        <taxon>Neoptera</taxon>
        <taxon>Endopterygota</taxon>
        <taxon>Diptera</taxon>
        <taxon>Nematocera</taxon>
        <taxon>Culicoidea</taxon>
        <taxon>Culicidae</taxon>
        <taxon>Anophelinae</taxon>
        <taxon>Anopheles</taxon>
        <taxon>culicifacies species complex</taxon>
    </lineage>
</organism>
<accession>A0A182MV68</accession>
<keyword evidence="2" id="KW-1185">Reference proteome</keyword>
<dbReference type="AlphaFoldDB" id="A0A182MV68"/>